<evidence type="ECO:0000259" key="1">
    <source>
        <dbReference type="Pfam" id="PF08000"/>
    </source>
</evidence>
<dbReference type="PANTHER" id="PTHR35796">
    <property type="entry name" value="HYPOTHETICAL CYTOSOLIC PROTEIN"/>
    <property type="match status" value="1"/>
</dbReference>
<dbReference type="InterPro" id="IPR037063">
    <property type="entry name" value="PHb_sf"/>
</dbReference>
<dbReference type="InterPro" id="IPR012544">
    <property type="entry name" value="PHb"/>
</dbReference>
<reference evidence="2 3" key="1">
    <citation type="submission" date="2016-10" db="EMBL/GenBank/DDBJ databases">
        <authorList>
            <person name="de Groot N.N."/>
        </authorList>
    </citation>
    <scope>NUCLEOTIDE SEQUENCE [LARGE SCALE GENOMIC DNA]</scope>
    <source>
        <strain evidence="2 3">DSM 23126</strain>
    </source>
</reference>
<gene>
    <name evidence="2" type="ORF">SAMN05421781_1727</name>
</gene>
<accession>A0A1H2UHJ2</accession>
<dbReference type="OrthoDB" id="9803613at2"/>
<proteinExistence type="predicted"/>
<dbReference type="STRING" id="1122204.SAMN05421781_1727"/>
<dbReference type="Pfam" id="PF08000">
    <property type="entry name" value="bPH_1"/>
    <property type="match status" value="1"/>
</dbReference>
<name>A0A1H2UHJ2_9BACI</name>
<dbReference type="Proteomes" id="UP000199488">
    <property type="component" value="Unassembled WGS sequence"/>
</dbReference>
<dbReference type="CDD" id="cd13225">
    <property type="entry name" value="PH-like_bacteria"/>
    <property type="match status" value="1"/>
</dbReference>
<keyword evidence="3" id="KW-1185">Reference proteome</keyword>
<dbReference type="AlphaFoldDB" id="A0A1H2UHJ2"/>
<dbReference type="PANTHER" id="PTHR35796:SF3">
    <property type="entry name" value="BHLH DOMAIN-CONTAINING PROTEIN"/>
    <property type="match status" value="1"/>
</dbReference>
<organism evidence="2 3">
    <name type="scientific">Marinococcus luteus</name>
    <dbReference type="NCBI Taxonomy" id="1122204"/>
    <lineage>
        <taxon>Bacteria</taxon>
        <taxon>Bacillati</taxon>
        <taxon>Bacillota</taxon>
        <taxon>Bacilli</taxon>
        <taxon>Bacillales</taxon>
        <taxon>Bacillaceae</taxon>
        <taxon>Marinococcus</taxon>
    </lineage>
</organism>
<dbReference type="SUPFAM" id="SSF50729">
    <property type="entry name" value="PH domain-like"/>
    <property type="match status" value="1"/>
</dbReference>
<evidence type="ECO:0000313" key="3">
    <source>
        <dbReference type="Proteomes" id="UP000199488"/>
    </source>
</evidence>
<evidence type="ECO:0000313" key="2">
    <source>
        <dbReference type="EMBL" id="SDW55636.1"/>
    </source>
</evidence>
<dbReference type="Gene3D" id="2.30.29.50">
    <property type="entry name" value="Bacterial Pleckstrin homology domain"/>
    <property type="match status" value="1"/>
</dbReference>
<protein>
    <submittedName>
        <fullName evidence="2">PH domain-containing protein</fullName>
    </submittedName>
</protein>
<dbReference type="RefSeq" id="WP_091613794.1">
    <property type="nucleotide sequence ID" value="NZ_FNNC01000003.1"/>
</dbReference>
<feature type="domain" description="Bacterial Pleckstrin homology" evidence="1">
    <location>
        <begin position="2"/>
        <end position="123"/>
    </location>
</feature>
<sequence>MGLFDALMGNASEADSKKVEEELREWLTAGEQVESAFKLYRDLMVFTNKRLIMIDKQGVTGKKVEYHTVPYRSITHYSVETAGTFDLDSELKIWVGSTAEPVSKTFRNDDNIFDVQRALSKYVL</sequence>
<dbReference type="EMBL" id="FNNC01000003">
    <property type="protein sequence ID" value="SDW55636.1"/>
    <property type="molecule type" value="Genomic_DNA"/>
</dbReference>